<dbReference type="Proteomes" id="UP000324222">
    <property type="component" value="Unassembled WGS sequence"/>
</dbReference>
<keyword evidence="2" id="KW-1185">Reference proteome</keyword>
<sequence length="38" mass="4560">MFLLTTHYVRLSISRGYNSKYYVKYYSPACSICSFFHL</sequence>
<name>A0A5B7IS96_PORTR</name>
<gene>
    <name evidence="1" type="ORF">E2C01_080105</name>
</gene>
<accession>A0A5B7IS96</accession>
<dbReference type="EMBL" id="VSRR010068106">
    <property type="protein sequence ID" value="MPC85335.1"/>
    <property type="molecule type" value="Genomic_DNA"/>
</dbReference>
<proteinExistence type="predicted"/>
<organism evidence="1 2">
    <name type="scientific">Portunus trituberculatus</name>
    <name type="common">Swimming crab</name>
    <name type="synonym">Neptunus trituberculatus</name>
    <dbReference type="NCBI Taxonomy" id="210409"/>
    <lineage>
        <taxon>Eukaryota</taxon>
        <taxon>Metazoa</taxon>
        <taxon>Ecdysozoa</taxon>
        <taxon>Arthropoda</taxon>
        <taxon>Crustacea</taxon>
        <taxon>Multicrustacea</taxon>
        <taxon>Malacostraca</taxon>
        <taxon>Eumalacostraca</taxon>
        <taxon>Eucarida</taxon>
        <taxon>Decapoda</taxon>
        <taxon>Pleocyemata</taxon>
        <taxon>Brachyura</taxon>
        <taxon>Eubrachyura</taxon>
        <taxon>Portunoidea</taxon>
        <taxon>Portunidae</taxon>
        <taxon>Portuninae</taxon>
        <taxon>Portunus</taxon>
    </lineage>
</organism>
<evidence type="ECO:0000313" key="1">
    <source>
        <dbReference type="EMBL" id="MPC85335.1"/>
    </source>
</evidence>
<reference evidence="1 2" key="1">
    <citation type="submission" date="2019-05" db="EMBL/GenBank/DDBJ databases">
        <title>Another draft genome of Portunus trituberculatus and its Hox gene families provides insights of decapod evolution.</title>
        <authorList>
            <person name="Jeong J.-H."/>
            <person name="Song I."/>
            <person name="Kim S."/>
            <person name="Choi T."/>
            <person name="Kim D."/>
            <person name="Ryu S."/>
            <person name="Kim W."/>
        </authorList>
    </citation>
    <scope>NUCLEOTIDE SEQUENCE [LARGE SCALE GENOMIC DNA]</scope>
    <source>
        <tissue evidence="1">Muscle</tissue>
    </source>
</reference>
<protein>
    <submittedName>
        <fullName evidence="1">Uncharacterized protein</fullName>
    </submittedName>
</protein>
<evidence type="ECO:0000313" key="2">
    <source>
        <dbReference type="Proteomes" id="UP000324222"/>
    </source>
</evidence>
<dbReference type="AlphaFoldDB" id="A0A5B7IS96"/>
<comment type="caution">
    <text evidence="1">The sequence shown here is derived from an EMBL/GenBank/DDBJ whole genome shotgun (WGS) entry which is preliminary data.</text>
</comment>